<evidence type="ECO:0000256" key="1">
    <source>
        <dbReference type="SAM" id="Phobius"/>
    </source>
</evidence>
<organism evidence="2 3">
    <name type="scientific">Phaeosphaeria nodorum (strain SN15 / ATCC MYA-4574 / FGSC 10173)</name>
    <name type="common">Glume blotch fungus</name>
    <name type="synonym">Parastagonospora nodorum</name>
    <dbReference type="NCBI Taxonomy" id="321614"/>
    <lineage>
        <taxon>Eukaryota</taxon>
        <taxon>Fungi</taxon>
        <taxon>Dikarya</taxon>
        <taxon>Ascomycota</taxon>
        <taxon>Pezizomycotina</taxon>
        <taxon>Dothideomycetes</taxon>
        <taxon>Pleosporomycetidae</taxon>
        <taxon>Pleosporales</taxon>
        <taxon>Pleosporineae</taxon>
        <taxon>Phaeosphaeriaceae</taxon>
        <taxon>Parastagonospora</taxon>
    </lineage>
</organism>
<sequence length="90" mass="10766">MNCNESPKQSLFSTLITKYSTYMLFLLTFFPFFFFGLALRRWSWKHYIMRRCVCIVDGLAWLGRAWFSVSLSKDIPPYMANQRPESYFPV</sequence>
<name>A0A7U2EXW9_PHANO</name>
<dbReference type="Proteomes" id="UP000663193">
    <property type="component" value="Chromosome 5"/>
</dbReference>
<keyword evidence="1" id="KW-0472">Membrane</keyword>
<protein>
    <submittedName>
        <fullName evidence="2">Uncharacterized protein</fullName>
    </submittedName>
</protein>
<evidence type="ECO:0000313" key="3">
    <source>
        <dbReference type="Proteomes" id="UP000663193"/>
    </source>
</evidence>
<keyword evidence="1" id="KW-1133">Transmembrane helix</keyword>
<feature type="transmembrane region" description="Helical" evidence="1">
    <location>
        <begin position="20"/>
        <end position="39"/>
    </location>
</feature>
<keyword evidence="1" id="KW-0812">Transmembrane</keyword>
<accession>A0A7U2EXW9</accession>
<dbReference type="EMBL" id="CP069027">
    <property type="protein sequence ID" value="QRC94997.1"/>
    <property type="molecule type" value="Genomic_DNA"/>
</dbReference>
<gene>
    <name evidence="2" type="ORF">JI435_406680</name>
</gene>
<dbReference type="VEuPathDB" id="FungiDB:JI435_406680"/>
<evidence type="ECO:0000313" key="2">
    <source>
        <dbReference type="EMBL" id="QRC94997.1"/>
    </source>
</evidence>
<reference evidence="3" key="1">
    <citation type="journal article" date="2021" name="BMC Genomics">
        <title>Chromosome-level genome assembly and manually-curated proteome of model necrotroph Parastagonospora nodorum Sn15 reveals a genome-wide trove of candidate effector homologs, and redundancy of virulence-related functions within an accessory chromosome.</title>
        <authorList>
            <person name="Bertazzoni S."/>
            <person name="Jones D.A.B."/>
            <person name="Phan H.T."/>
            <person name="Tan K.-C."/>
            <person name="Hane J.K."/>
        </authorList>
    </citation>
    <scope>NUCLEOTIDE SEQUENCE [LARGE SCALE GENOMIC DNA]</scope>
    <source>
        <strain evidence="3">SN15 / ATCC MYA-4574 / FGSC 10173)</strain>
    </source>
</reference>
<dbReference type="AlphaFoldDB" id="A0A7U2EXW9"/>
<keyword evidence="3" id="KW-1185">Reference proteome</keyword>
<proteinExistence type="predicted"/>